<dbReference type="Pfam" id="PF01471">
    <property type="entry name" value="PG_binding_1"/>
    <property type="match status" value="1"/>
</dbReference>
<gene>
    <name evidence="2" type="ORF">FEZ63_16420</name>
</gene>
<accession>A0A5N3P8E3</accession>
<keyword evidence="3" id="KW-1185">Reference proteome</keyword>
<evidence type="ECO:0000313" key="2">
    <source>
        <dbReference type="EMBL" id="KAB0266009.1"/>
    </source>
</evidence>
<dbReference type="GO" id="GO:0006508">
    <property type="term" value="P:proteolysis"/>
    <property type="evidence" value="ECO:0007669"/>
    <property type="project" value="UniProtKB-KW"/>
</dbReference>
<dbReference type="InterPro" id="IPR002477">
    <property type="entry name" value="Peptidoglycan-bd-like"/>
</dbReference>
<dbReference type="Proteomes" id="UP000325684">
    <property type="component" value="Unassembled WGS sequence"/>
</dbReference>
<organism evidence="2 3">
    <name type="scientific">Microvirga brassicacearum</name>
    <dbReference type="NCBI Taxonomy" id="2580413"/>
    <lineage>
        <taxon>Bacteria</taxon>
        <taxon>Pseudomonadati</taxon>
        <taxon>Pseudomonadota</taxon>
        <taxon>Alphaproteobacteria</taxon>
        <taxon>Hyphomicrobiales</taxon>
        <taxon>Methylobacteriaceae</taxon>
        <taxon>Microvirga</taxon>
    </lineage>
</organism>
<dbReference type="OrthoDB" id="6810892at2"/>
<dbReference type="Gene3D" id="1.10.101.10">
    <property type="entry name" value="PGBD-like superfamily/PGBD"/>
    <property type="match status" value="1"/>
</dbReference>
<dbReference type="Gene3D" id="2.40.10.10">
    <property type="entry name" value="Trypsin-like serine proteases"/>
    <property type="match status" value="1"/>
</dbReference>
<keyword evidence="2" id="KW-0645">Protease</keyword>
<reference evidence="2 3" key="1">
    <citation type="journal article" date="2019" name="Microorganisms">
        <title>Genome Insights into the Novel Species Microvirga brassicacearum, a Rapeseed Endophyte with Biotechnological Potential.</title>
        <authorList>
            <person name="Jimenez-Gomez A."/>
            <person name="Saati-Santamaria Z."/>
            <person name="Igual J.M."/>
            <person name="Rivas R."/>
            <person name="Mateos P.F."/>
            <person name="Garcia-Fraile P."/>
        </authorList>
    </citation>
    <scope>NUCLEOTIDE SEQUENCE [LARGE SCALE GENOMIC DNA]</scope>
    <source>
        <strain evidence="2 3">CDVBN77</strain>
    </source>
</reference>
<evidence type="ECO:0000313" key="3">
    <source>
        <dbReference type="Proteomes" id="UP000325684"/>
    </source>
</evidence>
<dbReference type="InterPro" id="IPR036365">
    <property type="entry name" value="PGBD-like_sf"/>
</dbReference>
<proteinExistence type="predicted"/>
<protein>
    <submittedName>
        <fullName evidence="2">Serine protease</fullName>
    </submittedName>
</protein>
<evidence type="ECO:0000259" key="1">
    <source>
        <dbReference type="Pfam" id="PF01471"/>
    </source>
</evidence>
<dbReference type="EMBL" id="VCMV01000025">
    <property type="protein sequence ID" value="KAB0266009.1"/>
    <property type="molecule type" value="Genomic_DNA"/>
</dbReference>
<dbReference type="GO" id="GO:0008233">
    <property type="term" value="F:peptidase activity"/>
    <property type="evidence" value="ECO:0007669"/>
    <property type="project" value="UniProtKB-KW"/>
</dbReference>
<dbReference type="SUPFAM" id="SSF47090">
    <property type="entry name" value="PGBD-like"/>
    <property type="match status" value="1"/>
</dbReference>
<name>A0A5N3P8E3_9HYPH</name>
<dbReference type="InterPro" id="IPR036366">
    <property type="entry name" value="PGBDSf"/>
</dbReference>
<dbReference type="RefSeq" id="WP_150946408.1">
    <property type="nucleotide sequence ID" value="NZ_VCMV01000025.1"/>
</dbReference>
<feature type="domain" description="Peptidoglycan binding-like" evidence="1">
    <location>
        <begin position="57"/>
        <end position="106"/>
    </location>
</feature>
<keyword evidence="2" id="KW-0378">Hydrolase</keyword>
<dbReference type="InterPro" id="IPR043504">
    <property type="entry name" value="Peptidase_S1_PA_chymotrypsin"/>
</dbReference>
<sequence length="469" mass="48463">MSRIVAWKQSVVGAVIATVLAVPTFQGASAQEPLGRAALASTNLVAARAAFEALPEADRKAMQEALIWAGTTYSGAADGVFGRQTFDAVAAFQQSKRTPPSGILSPTERADLQASAQRARSAVGFTIVDDPKTGARIGVPAGLLPKTDINPSGGSRWQSTDGRVTLDTRRAPPNATLASLYDRNLALQIPGRIITYKVLRPDFSVVAGETATGKFYTRYDAAGSDLRGFSIGYDKALAPQFDRLVVAIANSFQAFGATAPVASAVAIPVPPSAQAVTSPPSGRRLIGTGIAVTPRRVITTATLDSCRELRVGEVAVGGSQQPQARGWLTIELPRDLSAATASFGAADATPDQSIIVVGYTMETGRPTLSVMPGTMSEGQSFTAPLQPGASGAPVLDGSNRLVGIVGPVSDDGRKVAGITTTRRYSVVPSRDLAAAIPGLGDGTKAENARSAAHIAAFWASALVPLTCAP</sequence>
<dbReference type="AlphaFoldDB" id="A0A5N3P8E3"/>
<comment type="caution">
    <text evidence="2">The sequence shown here is derived from an EMBL/GenBank/DDBJ whole genome shotgun (WGS) entry which is preliminary data.</text>
</comment>
<dbReference type="SUPFAM" id="SSF50494">
    <property type="entry name" value="Trypsin-like serine proteases"/>
    <property type="match status" value="1"/>
</dbReference>
<dbReference type="InterPro" id="IPR009003">
    <property type="entry name" value="Peptidase_S1_PA"/>
</dbReference>